<evidence type="ECO:0000256" key="1">
    <source>
        <dbReference type="ARBA" id="ARBA00004733"/>
    </source>
</evidence>
<dbReference type="InterPro" id="IPR013785">
    <property type="entry name" value="Aldolase_TIM"/>
</dbReference>
<dbReference type="GO" id="GO:0004834">
    <property type="term" value="F:tryptophan synthase activity"/>
    <property type="evidence" value="ECO:0007669"/>
    <property type="project" value="UniProtKB-EC"/>
</dbReference>
<proteinExistence type="predicted"/>
<keyword evidence="4" id="KW-0028">Amino-acid biosynthesis</keyword>
<evidence type="ECO:0000256" key="8">
    <source>
        <dbReference type="ARBA" id="ARBA00049047"/>
    </source>
</evidence>
<dbReference type="Pfam" id="PF00290">
    <property type="entry name" value="Trp_syntA"/>
    <property type="match status" value="1"/>
</dbReference>
<dbReference type="EMBL" id="LAZR01057936">
    <property type="protein sequence ID" value="KKK70989.1"/>
    <property type="molecule type" value="Genomic_DNA"/>
</dbReference>
<evidence type="ECO:0000313" key="9">
    <source>
        <dbReference type="EMBL" id="KKK70989.1"/>
    </source>
</evidence>
<dbReference type="PANTHER" id="PTHR43406:SF1">
    <property type="entry name" value="TRYPTOPHAN SYNTHASE ALPHA CHAIN, CHLOROPLASTIC"/>
    <property type="match status" value="1"/>
</dbReference>
<name>A0A0F8ZX40_9ZZZZ</name>
<dbReference type="Gene3D" id="3.20.20.70">
    <property type="entry name" value="Aldolase class I"/>
    <property type="match status" value="1"/>
</dbReference>
<comment type="caution">
    <text evidence="9">The sequence shown here is derived from an EMBL/GenBank/DDBJ whole genome shotgun (WGS) entry which is preliminary data.</text>
</comment>
<comment type="subunit">
    <text evidence="2">Tetramer of two alpha and two beta chains.</text>
</comment>
<keyword evidence="7" id="KW-0456">Lyase</keyword>
<dbReference type="UniPathway" id="UPA00035">
    <property type="reaction ID" value="UER00044"/>
</dbReference>
<comment type="catalytic activity">
    <reaction evidence="8">
        <text>(1S,2R)-1-C-(indol-3-yl)glycerol 3-phosphate + L-serine = D-glyceraldehyde 3-phosphate + L-tryptophan + H2O</text>
        <dbReference type="Rhea" id="RHEA:10532"/>
        <dbReference type="ChEBI" id="CHEBI:15377"/>
        <dbReference type="ChEBI" id="CHEBI:33384"/>
        <dbReference type="ChEBI" id="CHEBI:57912"/>
        <dbReference type="ChEBI" id="CHEBI:58866"/>
        <dbReference type="ChEBI" id="CHEBI:59776"/>
        <dbReference type="EC" id="4.2.1.20"/>
    </reaction>
</comment>
<dbReference type="SUPFAM" id="SSF51366">
    <property type="entry name" value="Ribulose-phoshate binding barrel"/>
    <property type="match status" value="1"/>
</dbReference>
<dbReference type="InterPro" id="IPR011060">
    <property type="entry name" value="RibuloseP-bd_barrel"/>
</dbReference>
<dbReference type="InterPro" id="IPR002028">
    <property type="entry name" value="Trp_synthase_suA"/>
</dbReference>
<evidence type="ECO:0000256" key="7">
    <source>
        <dbReference type="ARBA" id="ARBA00023239"/>
    </source>
</evidence>
<reference evidence="9" key="1">
    <citation type="journal article" date="2015" name="Nature">
        <title>Complex archaea that bridge the gap between prokaryotes and eukaryotes.</title>
        <authorList>
            <person name="Spang A."/>
            <person name="Saw J.H."/>
            <person name="Jorgensen S.L."/>
            <person name="Zaremba-Niedzwiedzka K."/>
            <person name="Martijn J."/>
            <person name="Lind A.E."/>
            <person name="van Eijk R."/>
            <person name="Schleper C."/>
            <person name="Guy L."/>
            <person name="Ettema T.J."/>
        </authorList>
    </citation>
    <scope>NUCLEOTIDE SEQUENCE</scope>
</reference>
<sequence length="113" mass="11602">MDVGAVHQVASATEGFLYLQAYPGTTGDKIVINESIRTRVMKIKKIAAGRNLPVAVGFGIRSGDDALKLRNMGADGIIIGTALVEASTRGGADLADFISLISEAVAAGGGDKK</sequence>
<dbReference type="GO" id="GO:0005829">
    <property type="term" value="C:cytosol"/>
    <property type="evidence" value="ECO:0007669"/>
    <property type="project" value="TreeGrafter"/>
</dbReference>
<dbReference type="PANTHER" id="PTHR43406">
    <property type="entry name" value="TRYPTOPHAN SYNTHASE, ALPHA CHAIN"/>
    <property type="match status" value="1"/>
</dbReference>
<protein>
    <recommendedName>
        <fullName evidence="3">tryptophan synthase</fullName>
        <ecNumber evidence="3">4.2.1.20</ecNumber>
    </recommendedName>
</protein>
<organism evidence="9">
    <name type="scientific">marine sediment metagenome</name>
    <dbReference type="NCBI Taxonomy" id="412755"/>
    <lineage>
        <taxon>unclassified sequences</taxon>
        <taxon>metagenomes</taxon>
        <taxon>ecological metagenomes</taxon>
    </lineage>
</organism>
<keyword evidence="5" id="KW-0822">Tryptophan biosynthesis</keyword>
<evidence type="ECO:0000256" key="6">
    <source>
        <dbReference type="ARBA" id="ARBA00023141"/>
    </source>
</evidence>
<evidence type="ECO:0000256" key="4">
    <source>
        <dbReference type="ARBA" id="ARBA00022605"/>
    </source>
</evidence>
<keyword evidence="6" id="KW-0057">Aromatic amino acid biosynthesis</keyword>
<evidence type="ECO:0000256" key="3">
    <source>
        <dbReference type="ARBA" id="ARBA00012043"/>
    </source>
</evidence>
<gene>
    <name evidence="9" type="ORF">LCGC14_2918440</name>
</gene>
<accession>A0A0F8ZX40</accession>
<dbReference type="AlphaFoldDB" id="A0A0F8ZX40"/>
<dbReference type="EC" id="4.2.1.20" evidence="3"/>
<comment type="pathway">
    <text evidence="1">Amino-acid biosynthesis; L-tryptophan biosynthesis; L-tryptophan from chorismate: step 5/5.</text>
</comment>
<evidence type="ECO:0000256" key="2">
    <source>
        <dbReference type="ARBA" id="ARBA00011270"/>
    </source>
</evidence>
<evidence type="ECO:0000256" key="5">
    <source>
        <dbReference type="ARBA" id="ARBA00022822"/>
    </source>
</evidence>